<dbReference type="Proteomes" id="UP000298681">
    <property type="component" value="Unassembled WGS sequence"/>
</dbReference>
<keyword evidence="3" id="KW-1185">Reference proteome</keyword>
<accession>A0A4Z1RI18</accession>
<evidence type="ECO:0000259" key="1">
    <source>
        <dbReference type="Pfam" id="PF13439"/>
    </source>
</evidence>
<dbReference type="GO" id="GO:0016757">
    <property type="term" value="F:glycosyltransferase activity"/>
    <property type="evidence" value="ECO:0007669"/>
    <property type="project" value="TreeGrafter"/>
</dbReference>
<protein>
    <submittedName>
        <fullName evidence="2">Glycosyltransferase family 1 protein</fullName>
    </submittedName>
</protein>
<evidence type="ECO:0000313" key="2">
    <source>
        <dbReference type="EMBL" id="TKS54357.1"/>
    </source>
</evidence>
<gene>
    <name evidence="2" type="ORF">E4582_05965</name>
</gene>
<organism evidence="2 3">
    <name type="scientific">Luteimonas yindakuii</name>
    <dbReference type="NCBI Taxonomy" id="2565782"/>
    <lineage>
        <taxon>Bacteria</taxon>
        <taxon>Pseudomonadati</taxon>
        <taxon>Pseudomonadota</taxon>
        <taxon>Gammaproteobacteria</taxon>
        <taxon>Lysobacterales</taxon>
        <taxon>Lysobacteraceae</taxon>
        <taxon>Luteimonas</taxon>
    </lineage>
</organism>
<dbReference type="EMBL" id="SPUH01000001">
    <property type="protein sequence ID" value="TKS54357.1"/>
    <property type="molecule type" value="Genomic_DNA"/>
</dbReference>
<dbReference type="Pfam" id="PF13692">
    <property type="entry name" value="Glyco_trans_1_4"/>
    <property type="match status" value="1"/>
</dbReference>
<reference evidence="2 3" key="1">
    <citation type="submission" date="2019-01" db="EMBL/GenBank/DDBJ databases">
        <authorList>
            <person name="Zhang S."/>
        </authorList>
    </citation>
    <scope>NUCLEOTIDE SEQUENCE [LARGE SCALE GENOMIC DNA]</scope>
    <source>
        <strain evidence="2 3">1626</strain>
    </source>
</reference>
<dbReference type="AlphaFoldDB" id="A0A4Z1RI18"/>
<dbReference type="PANTHER" id="PTHR45947">
    <property type="entry name" value="SULFOQUINOVOSYL TRANSFERASE SQD2"/>
    <property type="match status" value="1"/>
</dbReference>
<dbReference type="SUPFAM" id="SSF53756">
    <property type="entry name" value="UDP-Glycosyltransferase/glycogen phosphorylase"/>
    <property type="match status" value="1"/>
</dbReference>
<proteinExistence type="predicted"/>
<keyword evidence="2" id="KW-0808">Transferase</keyword>
<evidence type="ECO:0000313" key="3">
    <source>
        <dbReference type="Proteomes" id="UP000298681"/>
    </source>
</evidence>
<feature type="domain" description="Glycosyltransferase subfamily 4-like N-terminal" evidence="1">
    <location>
        <begin position="14"/>
        <end position="177"/>
    </location>
</feature>
<dbReference type="CDD" id="cd03814">
    <property type="entry name" value="GT4-like"/>
    <property type="match status" value="1"/>
</dbReference>
<dbReference type="Pfam" id="PF13439">
    <property type="entry name" value="Glyco_transf_4"/>
    <property type="match status" value="1"/>
</dbReference>
<name>A0A4Z1RI18_9GAMM</name>
<sequence length="380" mass="41517">MHYALVTETWPPEVNGVALTVRDLARGLWQRGHLTDVIRPRQHDDVEPVAQELLVPGARLPGYATLRFGLPAQRLLERRWRAQRPDAIYIATEGPLGWSALRAARSVGIPVATGLHTRFDLYMHDYGVGMLAPVAMGWMRRFHNAAAATLVPTRALHDELAGRGFRNPRHLPRAVDTLRFAPWRRDAALRARWGMHDGDLVVTCVGRLAAEKNLPLAIAAFRHLQRSHPRARFVLVGDGPLRATLQREHPDFVFCGTQTGRALAEHVASADLFLFPSRTETFGNVVLEAMASGVPVVAFDNGAAREHLEDGVHGRRVDDDAGFIHVTRELAGDAGTRRAMGLAAREATGTLSPAAVCADFDRILASLGHPHATTAALAAA</sequence>
<dbReference type="InterPro" id="IPR028098">
    <property type="entry name" value="Glyco_trans_4-like_N"/>
</dbReference>
<comment type="caution">
    <text evidence="2">The sequence shown here is derived from an EMBL/GenBank/DDBJ whole genome shotgun (WGS) entry which is preliminary data.</text>
</comment>
<dbReference type="InterPro" id="IPR050194">
    <property type="entry name" value="Glycosyltransferase_grp1"/>
</dbReference>
<dbReference type="RefSeq" id="WP_134673735.1">
    <property type="nucleotide sequence ID" value="NZ_SPUH01000001.1"/>
</dbReference>
<dbReference type="PANTHER" id="PTHR45947:SF3">
    <property type="entry name" value="SULFOQUINOVOSYL TRANSFERASE SQD2"/>
    <property type="match status" value="1"/>
</dbReference>
<dbReference type="Gene3D" id="3.40.50.2000">
    <property type="entry name" value="Glycogen Phosphorylase B"/>
    <property type="match status" value="2"/>
</dbReference>